<gene>
    <name evidence="2" type="ORF">BHC47_09770</name>
</gene>
<evidence type="ECO:0000313" key="3">
    <source>
        <dbReference type="Proteomes" id="UP000231094"/>
    </source>
</evidence>
<dbReference type="NCBIfam" id="TIGR02532">
    <property type="entry name" value="IV_pilin_GFxxxE"/>
    <property type="match status" value="1"/>
</dbReference>
<dbReference type="SUPFAM" id="SSF54523">
    <property type="entry name" value="Pili subunits"/>
    <property type="match status" value="1"/>
</dbReference>
<dbReference type="EMBL" id="MEIV01000015">
    <property type="protein sequence ID" value="PIT64454.1"/>
    <property type="molecule type" value="Genomic_DNA"/>
</dbReference>
<keyword evidence="1" id="KW-0812">Transmembrane</keyword>
<evidence type="ECO:0000313" key="2">
    <source>
        <dbReference type="EMBL" id="PIT64454.1"/>
    </source>
</evidence>
<reference evidence="2 3" key="1">
    <citation type="journal article" date="2017" name="MBio">
        <title>Type VI secretion-mediated competition in the bee gut microbiome.</title>
        <authorList>
            <person name="Steele M.I."/>
            <person name="Kwong W.K."/>
            <person name="Powell J.E."/>
            <person name="Whiteley M."/>
            <person name="Moran N.A."/>
        </authorList>
    </citation>
    <scope>NUCLEOTIDE SEQUENCE [LARGE SCALE GENOMIC DNA]</scope>
    <source>
        <strain evidence="2 3">PEB0171</strain>
    </source>
</reference>
<dbReference type="PROSITE" id="PS00409">
    <property type="entry name" value="PROKAR_NTER_METHYL"/>
    <property type="match status" value="1"/>
</dbReference>
<sequence length="152" mass="16564">MSNKFLNKGFSLLEMMIVVSIIGILSAIAVPIYRNYVEKANVTDAKTTLLTINQRVAERKLQLLNGNLVLNDISTIISQETNSNSNVSKKYTIAAQCIDTNCLNYRIYAVPISGNGLKKSAWLGSNAGLYICNLTEGVDGIDASKNANCDKQ</sequence>
<evidence type="ECO:0008006" key="4">
    <source>
        <dbReference type="Google" id="ProtNLM"/>
    </source>
</evidence>
<dbReference type="Proteomes" id="UP000231094">
    <property type="component" value="Unassembled WGS sequence"/>
</dbReference>
<dbReference type="Pfam" id="PF07963">
    <property type="entry name" value="N_methyl"/>
    <property type="match status" value="1"/>
</dbReference>
<dbReference type="RefSeq" id="WP_100116371.1">
    <property type="nucleotide sequence ID" value="NZ_MEIV01000015.1"/>
</dbReference>
<keyword evidence="1" id="KW-0472">Membrane</keyword>
<comment type="caution">
    <text evidence="2">The sequence shown here is derived from an EMBL/GenBank/DDBJ whole genome shotgun (WGS) entry which is preliminary data.</text>
</comment>
<dbReference type="InterPro" id="IPR038415">
    <property type="entry name" value="Pilin_PilX-like_sf"/>
</dbReference>
<dbReference type="InterPro" id="IPR045584">
    <property type="entry name" value="Pilin-like"/>
</dbReference>
<dbReference type="InterPro" id="IPR025922">
    <property type="entry name" value="Pilin_PilX-like"/>
</dbReference>
<dbReference type="Gene3D" id="3.30.540.20">
    <property type="match status" value="1"/>
</dbReference>
<evidence type="ECO:0000256" key="1">
    <source>
        <dbReference type="SAM" id="Phobius"/>
    </source>
</evidence>
<protein>
    <recommendedName>
        <fullName evidence="4">Prepilin-type N-terminal cleavage/methylation domain-containing protein</fullName>
    </recommendedName>
</protein>
<organism evidence="2 3">
    <name type="scientific">Snodgrassella alvi</name>
    <dbReference type="NCBI Taxonomy" id="1196083"/>
    <lineage>
        <taxon>Bacteria</taxon>
        <taxon>Pseudomonadati</taxon>
        <taxon>Pseudomonadota</taxon>
        <taxon>Betaproteobacteria</taxon>
        <taxon>Neisseriales</taxon>
        <taxon>Neisseriaceae</taxon>
        <taxon>Snodgrassella</taxon>
    </lineage>
</organism>
<dbReference type="AlphaFoldDB" id="A0A2N9Y6F9"/>
<feature type="transmembrane region" description="Helical" evidence="1">
    <location>
        <begin position="12"/>
        <end position="33"/>
    </location>
</feature>
<name>A0A2N9Y6F9_9NEIS</name>
<keyword evidence="1" id="KW-1133">Transmembrane helix</keyword>
<proteinExistence type="predicted"/>
<accession>A0A2N9Y6F9</accession>
<dbReference type="InterPro" id="IPR012902">
    <property type="entry name" value="N_methyl_site"/>
</dbReference>
<dbReference type="Pfam" id="PF11530">
    <property type="entry name" value="Pilin_PilX"/>
    <property type="match status" value="1"/>
</dbReference>